<dbReference type="SUPFAM" id="SSF50475">
    <property type="entry name" value="FMN-binding split barrel"/>
    <property type="match status" value="1"/>
</dbReference>
<reference evidence="1" key="1">
    <citation type="journal article" date="2023" name="Mol. Phylogenet. Evol.">
        <title>Genome-scale phylogeny and comparative genomics of the fungal order Sordariales.</title>
        <authorList>
            <person name="Hensen N."/>
            <person name="Bonometti L."/>
            <person name="Westerberg I."/>
            <person name="Brannstrom I.O."/>
            <person name="Guillou S."/>
            <person name="Cros-Aarteil S."/>
            <person name="Calhoun S."/>
            <person name="Haridas S."/>
            <person name="Kuo A."/>
            <person name="Mondo S."/>
            <person name="Pangilinan J."/>
            <person name="Riley R."/>
            <person name="LaButti K."/>
            <person name="Andreopoulos B."/>
            <person name="Lipzen A."/>
            <person name="Chen C."/>
            <person name="Yan M."/>
            <person name="Daum C."/>
            <person name="Ng V."/>
            <person name="Clum A."/>
            <person name="Steindorff A."/>
            <person name="Ohm R.A."/>
            <person name="Martin F."/>
            <person name="Silar P."/>
            <person name="Natvig D.O."/>
            <person name="Lalanne C."/>
            <person name="Gautier V."/>
            <person name="Ament-Velasquez S.L."/>
            <person name="Kruys A."/>
            <person name="Hutchinson M.I."/>
            <person name="Powell A.J."/>
            <person name="Barry K."/>
            <person name="Miller A.N."/>
            <person name="Grigoriev I.V."/>
            <person name="Debuchy R."/>
            <person name="Gladieux P."/>
            <person name="Hiltunen Thoren M."/>
            <person name="Johannesson H."/>
        </authorList>
    </citation>
    <scope>NUCLEOTIDE SEQUENCE</scope>
    <source>
        <strain evidence="1">PSN293</strain>
    </source>
</reference>
<sequence length="276" mass="30657">MPRQELQYPKQPYSTVKRLNDRANYELETIHRLINESRLVSVSFNDPDSPFPAVLPMIGVMGSFDRPSADVGDVLDLYLHGYVSSRIMNLTRRTTSSPSQDSEAAPQGGSLPLTIQTSTITGLVLALTPNHHSYNYTSATLFGHASLVTSPDEKLYAMALITNQIIPSRWEKTRVPPTPAEMSSTSILRVKISAGSAKLHSGGPSDDRFDLDNQDLTQRVWTGVVPVYTTLGEPVPGHYNQVEQVPDYLGDFVTEQNETTRKFSEHAAREEVRRKA</sequence>
<dbReference type="PANTHER" id="PTHR34071:SF2">
    <property type="entry name" value="FLAVIN-NUCLEOTIDE-BINDING PROTEIN"/>
    <property type="match status" value="1"/>
</dbReference>
<name>A0AAN6YEZ6_9PEZI</name>
<evidence type="ECO:0000313" key="2">
    <source>
        <dbReference type="Proteomes" id="UP001301769"/>
    </source>
</evidence>
<evidence type="ECO:0000313" key="1">
    <source>
        <dbReference type="EMBL" id="KAK4217258.1"/>
    </source>
</evidence>
<evidence type="ECO:0008006" key="3">
    <source>
        <dbReference type="Google" id="ProtNLM"/>
    </source>
</evidence>
<reference evidence="1" key="2">
    <citation type="submission" date="2023-05" db="EMBL/GenBank/DDBJ databases">
        <authorList>
            <consortium name="Lawrence Berkeley National Laboratory"/>
            <person name="Steindorff A."/>
            <person name="Hensen N."/>
            <person name="Bonometti L."/>
            <person name="Westerberg I."/>
            <person name="Brannstrom I.O."/>
            <person name="Guillou S."/>
            <person name="Cros-Aarteil S."/>
            <person name="Calhoun S."/>
            <person name="Haridas S."/>
            <person name="Kuo A."/>
            <person name="Mondo S."/>
            <person name="Pangilinan J."/>
            <person name="Riley R."/>
            <person name="Labutti K."/>
            <person name="Andreopoulos B."/>
            <person name="Lipzen A."/>
            <person name="Chen C."/>
            <person name="Yanf M."/>
            <person name="Daum C."/>
            <person name="Ng V."/>
            <person name="Clum A."/>
            <person name="Ohm R."/>
            <person name="Martin F."/>
            <person name="Silar P."/>
            <person name="Natvig D."/>
            <person name="Lalanne C."/>
            <person name="Gautier V."/>
            <person name="Ament-Velasquez S.L."/>
            <person name="Kruys A."/>
            <person name="Hutchinson M.I."/>
            <person name="Powell A.J."/>
            <person name="Barry K."/>
            <person name="Miller A.N."/>
            <person name="Grigoriev I.V."/>
            <person name="Debuchy R."/>
            <person name="Gladieux P."/>
            <person name="Thoren M.H."/>
            <person name="Johannesson H."/>
        </authorList>
    </citation>
    <scope>NUCLEOTIDE SEQUENCE</scope>
    <source>
        <strain evidence="1">PSN293</strain>
    </source>
</reference>
<dbReference type="PANTHER" id="PTHR34071">
    <property type="entry name" value="5-NITROIMIDAZOLE ANTIBIOTICS RESISTANCE PROTEIN, NIMA-FAMILY-RELATED PROTEIN-RELATED"/>
    <property type="match status" value="1"/>
</dbReference>
<dbReference type="Proteomes" id="UP001301769">
    <property type="component" value="Unassembled WGS sequence"/>
</dbReference>
<gene>
    <name evidence="1" type="ORF">QBC37DRAFT_451051</name>
</gene>
<dbReference type="InterPro" id="IPR012349">
    <property type="entry name" value="Split_barrel_FMN-bd"/>
</dbReference>
<dbReference type="Gene3D" id="2.30.110.10">
    <property type="entry name" value="Electron Transport, Fmn-binding Protein, Chain A"/>
    <property type="match status" value="1"/>
</dbReference>
<proteinExistence type="predicted"/>
<organism evidence="1 2">
    <name type="scientific">Rhypophila decipiens</name>
    <dbReference type="NCBI Taxonomy" id="261697"/>
    <lineage>
        <taxon>Eukaryota</taxon>
        <taxon>Fungi</taxon>
        <taxon>Dikarya</taxon>
        <taxon>Ascomycota</taxon>
        <taxon>Pezizomycotina</taxon>
        <taxon>Sordariomycetes</taxon>
        <taxon>Sordariomycetidae</taxon>
        <taxon>Sordariales</taxon>
        <taxon>Naviculisporaceae</taxon>
        <taxon>Rhypophila</taxon>
    </lineage>
</organism>
<dbReference type="AlphaFoldDB" id="A0AAN6YEZ6"/>
<comment type="caution">
    <text evidence="1">The sequence shown here is derived from an EMBL/GenBank/DDBJ whole genome shotgun (WGS) entry which is preliminary data.</text>
</comment>
<accession>A0AAN6YEZ6</accession>
<protein>
    <recommendedName>
        <fullName evidence="3">Flavin-nucleotide-binding protein</fullName>
    </recommendedName>
</protein>
<keyword evidence="2" id="KW-1185">Reference proteome</keyword>
<dbReference type="Pfam" id="PF12900">
    <property type="entry name" value="Pyridox_ox_2"/>
    <property type="match status" value="1"/>
</dbReference>
<dbReference type="InterPro" id="IPR024747">
    <property type="entry name" value="Pyridox_Oxase-rel"/>
</dbReference>
<dbReference type="EMBL" id="MU858061">
    <property type="protein sequence ID" value="KAK4217258.1"/>
    <property type="molecule type" value="Genomic_DNA"/>
</dbReference>